<keyword evidence="12" id="KW-1185">Reference proteome</keyword>
<dbReference type="Pfam" id="PF02367">
    <property type="entry name" value="TsaE"/>
    <property type="match status" value="1"/>
</dbReference>
<organism evidence="11 12">
    <name type="scientific">Anaerococcus martiniensis</name>
    <dbReference type="NCBI Taxonomy" id="3115615"/>
    <lineage>
        <taxon>Bacteria</taxon>
        <taxon>Bacillati</taxon>
        <taxon>Bacillota</taxon>
        <taxon>Tissierellia</taxon>
        <taxon>Tissierellales</taxon>
        <taxon>Peptoniphilaceae</taxon>
        <taxon>Anaerococcus</taxon>
    </lineage>
</organism>
<reference evidence="11 12" key="1">
    <citation type="journal article" date="2025" name="Anaerobe">
        <title>Description of Anaerococcus kampingiae sp. nov., Anaerococcus groningensis sp. nov., Anaerococcus martiniensis sp. nov., and Anaerococcus cruorum sp. nov., isolated from human clinical specimens.</title>
        <authorList>
            <person name="Boiten K.E."/>
            <person name="Meijer J."/>
            <person name="van Wezel E.M."/>
            <person name="Veloo A.C.M."/>
        </authorList>
    </citation>
    <scope>NUCLEOTIDE SEQUENCE [LARGE SCALE GENOMIC DNA]</scope>
    <source>
        <strain evidence="11 12">ENR0831</strain>
    </source>
</reference>
<protein>
    <recommendedName>
        <fullName evidence="3">tRNA threonylcarbamoyladenosine biosynthesis protein TsaE</fullName>
    </recommendedName>
    <alternativeName>
        <fullName evidence="10">t(6)A37 threonylcarbamoyladenosine biosynthesis protein TsaE</fullName>
    </alternativeName>
</protein>
<keyword evidence="6" id="KW-0479">Metal-binding</keyword>
<keyword evidence="4" id="KW-0963">Cytoplasm</keyword>
<evidence type="ECO:0000313" key="11">
    <source>
        <dbReference type="EMBL" id="MFO3666046.1"/>
    </source>
</evidence>
<proteinExistence type="inferred from homology"/>
<dbReference type="PANTHER" id="PTHR33540">
    <property type="entry name" value="TRNA THREONYLCARBAMOYLADENOSINE BIOSYNTHESIS PROTEIN TSAE"/>
    <property type="match status" value="1"/>
</dbReference>
<evidence type="ECO:0000256" key="9">
    <source>
        <dbReference type="ARBA" id="ARBA00022842"/>
    </source>
</evidence>
<dbReference type="InterPro" id="IPR003442">
    <property type="entry name" value="T6A_TsaE"/>
</dbReference>
<keyword evidence="9" id="KW-0460">Magnesium</keyword>
<comment type="caution">
    <text evidence="11">The sequence shown here is derived from an EMBL/GenBank/DDBJ whole genome shotgun (WGS) entry which is preliminary data.</text>
</comment>
<gene>
    <name evidence="11" type="primary">tsaE</name>
    <name evidence="11" type="ORF">ACCQ41_07290</name>
</gene>
<evidence type="ECO:0000256" key="7">
    <source>
        <dbReference type="ARBA" id="ARBA00022741"/>
    </source>
</evidence>
<evidence type="ECO:0000256" key="6">
    <source>
        <dbReference type="ARBA" id="ARBA00022723"/>
    </source>
</evidence>
<name>A0ABW9MB96_9FIRM</name>
<keyword evidence="8" id="KW-0067">ATP-binding</keyword>
<dbReference type="Proteomes" id="UP001637996">
    <property type="component" value="Unassembled WGS sequence"/>
</dbReference>
<dbReference type="NCBIfam" id="TIGR00150">
    <property type="entry name" value="T6A_YjeE"/>
    <property type="match status" value="1"/>
</dbReference>
<evidence type="ECO:0000256" key="8">
    <source>
        <dbReference type="ARBA" id="ARBA00022840"/>
    </source>
</evidence>
<dbReference type="Gene3D" id="3.40.50.300">
    <property type="entry name" value="P-loop containing nucleotide triphosphate hydrolases"/>
    <property type="match status" value="1"/>
</dbReference>
<dbReference type="RefSeq" id="WP_410031702.1">
    <property type="nucleotide sequence ID" value="NZ_JBGMEI010000012.1"/>
</dbReference>
<dbReference type="SUPFAM" id="SSF52540">
    <property type="entry name" value="P-loop containing nucleoside triphosphate hydrolases"/>
    <property type="match status" value="1"/>
</dbReference>
<sequence>MIINNLNEMRDFAHKFASLLIDNDVINLIGDMGAGKTTLTNFIAEYFNIDDSSSPTFSIVNIYEGDKTIYHLDLYRMEDPDELLEIDFETYFYPDNAITFIEWAENGGAFLPNGMINVEISKIDSNTREIKILDDTKRGQMINEYFSN</sequence>
<dbReference type="EMBL" id="JBGMEI010000012">
    <property type="protein sequence ID" value="MFO3666046.1"/>
    <property type="molecule type" value="Genomic_DNA"/>
</dbReference>
<evidence type="ECO:0000256" key="2">
    <source>
        <dbReference type="ARBA" id="ARBA00007599"/>
    </source>
</evidence>
<accession>A0ABW9MB96</accession>
<dbReference type="PANTHER" id="PTHR33540:SF2">
    <property type="entry name" value="TRNA THREONYLCARBAMOYLADENOSINE BIOSYNTHESIS PROTEIN TSAE"/>
    <property type="match status" value="1"/>
</dbReference>
<keyword evidence="5" id="KW-0819">tRNA processing</keyword>
<dbReference type="InterPro" id="IPR027417">
    <property type="entry name" value="P-loop_NTPase"/>
</dbReference>
<evidence type="ECO:0000313" key="12">
    <source>
        <dbReference type="Proteomes" id="UP001637996"/>
    </source>
</evidence>
<keyword evidence="7" id="KW-0547">Nucleotide-binding</keyword>
<comment type="subcellular location">
    <subcellularLocation>
        <location evidence="1">Cytoplasm</location>
    </subcellularLocation>
</comment>
<evidence type="ECO:0000256" key="10">
    <source>
        <dbReference type="ARBA" id="ARBA00032441"/>
    </source>
</evidence>
<evidence type="ECO:0000256" key="1">
    <source>
        <dbReference type="ARBA" id="ARBA00004496"/>
    </source>
</evidence>
<comment type="similarity">
    <text evidence="2">Belongs to the TsaE family.</text>
</comment>
<evidence type="ECO:0000256" key="4">
    <source>
        <dbReference type="ARBA" id="ARBA00022490"/>
    </source>
</evidence>
<evidence type="ECO:0000256" key="3">
    <source>
        <dbReference type="ARBA" id="ARBA00019010"/>
    </source>
</evidence>
<evidence type="ECO:0000256" key="5">
    <source>
        <dbReference type="ARBA" id="ARBA00022694"/>
    </source>
</evidence>